<dbReference type="Proteomes" id="UP000069272">
    <property type="component" value="Chromosome 2R"/>
</dbReference>
<sequence>MLLLLLVKVMGLLHQRGLCLRLEWCSQWKLSMAREEHVVTEVLHHRLTSGTGVGWKLSCRTSLCELNPLTAAGSISPVASVLAPLAGSTEDGVSFVAGVSLLSLSVLSASEVAGAASGAADASAASAGSSVGCAAASVIVVVGGAAVVVLAGVVSSGSRVVLSRETRVGSSASASSASLNGFSSFSGRSAIQVGRSCCSVGSLSLVPLKPENLLPDAFSTPVSGLAR</sequence>
<protein>
    <submittedName>
        <fullName evidence="1">Uncharacterized protein</fullName>
    </submittedName>
</protein>
<dbReference type="EnsemblMetazoa" id="AALB003105-RA">
    <property type="protein sequence ID" value="AALB003105-PA"/>
    <property type="gene ID" value="AALB003105"/>
</dbReference>
<proteinExistence type="predicted"/>
<reference evidence="1" key="2">
    <citation type="submission" date="2022-08" db="UniProtKB">
        <authorList>
            <consortium name="EnsemblMetazoa"/>
        </authorList>
    </citation>
    <scope>IDENTIFICATION</scope>
    <source>
        <strain evidence="1">STECLA/ALBI9_A</strain>
    </source>
</reference>
<dbReference type="VEuPathDB" id="VectorBase:AALB003105"/>
<reference evidence="1 2" key="1">
    <citation type="journal article" date="2017" name="G3 (Bethesda)">
        <title>The Physical Genome Mapping of Anopheles albimanus Corrected Scaffold Misassemblies and Identified Interarm Rearrangements in Genus Anopheles.</title>
        <authorList>
            <person name="Artemov G.N."/>
            <person name="Peery A.N."/>
            <person name="Jiang X."/>
            <person name="Tu Z."/>
            <person name="Stegniy V.N."/>
            <person name="Sharakhova M.V."/>
            <person name="Sharakhov I.V."/>
        </authorList>
    </citation>
    <scope>NUCLEOTIDE SEQUENCE [LARGE SCALE GENOMIC DNA]</scope>
    <source>
        <strain evidence="1 2">ALBI9_A</strain>
    </source>
</reference>
<name>A0A182F9D0_ANOAL</name>
<organism evidence="1 2">
    <name type="scientific">Anopheles albimanus</name>
    <name type="common">New world malaria mosquito</name>
    <dbReference type="NCBI Taxonomy" id="7167"/>
    <lineage>
        <taxon>Eukaryota</taxon>
        <taxon>Metazoa</taxon>
        <taxon>Ecdysozoa</taxon>
        <taxon>Arthropoda</taxon>
        <taxon>Hexapoda</taxon>
        <taxon>Insecta</taxon>
        <taxon>Pterygota</taxon>
        <taxon>Neoptera</taxon>
        <taxon>Endopterygota</taxon>
        <taxon>Diptera</taxon>
        <taxon>Nematocera</taxon>
        <taxon>Culicoidea</taxon>
        <taxon>Culicidae</taxon>
        <taxon>Anophelinae</taxon>
        <taxon>Anopheles</taxon>
    </lineage>
</organism>
<evidence type="ECO:0000313" key="2">
    <source>
        <dbReference type="Proteomes" id="UP000069272"/>
    </source>
</evidence>
<evidence type="ECO:0000313" key="1">
    <source>
        <dbReference type="EnsemblMetazoa" id="AALB003105-PA"/>
    </source>
</evidence>
<dbReference type="AlphaFoldDB" id="A0A182F9D0"/>
<accession>A0A182F9D0</accession>
<keyword evidence="2" id="KW-1185">Reference proteome</keyword>